<name>A0A935THB4_9PROT</name>
<gene>
    <name evidence="2" type="ORF">IPK02_21280</name>
</gene>
<accession>A0A935THB4</accession>
<dbReference type="EMBL" id="JADJOT010000012">
    <property type="protein sequence ID" value="MBK7956272.1"/>
    <property type="molecule type" value="Genomic_DNA"/>
</dbReference>
<proteinExistence type="predicted"/>
<feature type="transmembrane region" description="Helical" evidence="1">
    <location>
        <begin position="135"/>
        <end position="153"/>
    </location>
</feature>
<comment type="caution">
    <text evidence="2">The sequence shown here is derived from an EMBL/GenBank/DDBJ whole genome shotgun (WGS) entry which is preliminary data.</text>
</comment>
<reference evidence="2 3" key="1">
    <citation type="submission" date="2020-10" db="EMBL/GenBank/DDBJ databases">
        <title>Connecting structure to function with the recovery of over 1000 high-quality activated sludge metagenome-assembled genomes encoding full-length rRNA genes using long-read sequencing.</title>
        <authorList>
            <person name="Singleton C.M."/>
            <person name="Petriglieri F."/>
            <person name="Kristensen J.M."/>
            <person name="Kirkegaard R.H."/>
            <person name="Michaelsen T.Y."/>
            <person name="Andersen M.H."/>
            <person name="Karst S.M."/>
            <person name="Dueholm M.S."/>
            <person name="Nielsen P.H."/>
            <person name="Albertsen M."/>
        </authorList>
    </citation>
    <scope>NUCLEOTIDE SEQUENCE [LARGE SCALE GENOMIC DNA]</scope>
    <source>
        <strain evidence="2">Fred_18-Q3-R57-64_BAT3C.720</strain>
    </source>
</reference>
<protein>
    <submittedName>
        <fullName evidence="2">Uncharacterized protein</fullName>
    </submittedName>
</protein>
<keyword evidence="1" id="KW-1133">Transmembrane helix</keyword>
<evidence type="ECO:0000313" key="2">
    <source>
        <dbReference type="EMBL" id="MBK7956272.1"/>
    </source>
</evidence>
<evidence type="ECO:0000256" key="1">
    <source>
        <dbReference type="SAM" id="Phobius"/>
    </source>
</evidence>
<keyword evidence="1" id="KW-0812">Transmembrane</keyword>
<dbReference type="AlphaFoldDB" id="A0A935THB4"/>
<dbReference type="Proteomes" id="UP000706151">
    <property type="component" value="Unassembled WGS sequence"/>
</dbReference>
<feature type="transmembrane region" description="Helical" evidence="1">
    <location>
        <begin position="222"/>
        <end position="239"/>
    </location>
</feature>
<organism evidence="2 3">
    <name type="scientific">Candidatus Accumulibacter affinis</name>
    <dbReference type="NCBI Taxonomy" id="2954384"/>
    <lineage>
        <taxon>Bacteria</taxon>
        <taxon>Pseudomonadati</taxon>
        <taxon>Pseudomonadota</taxon>
        <taxon>Betaproteobacteria</taxon>
        <taxon>Candidatus Accumulibacter</taxon>
    </lineage>
</organism>
<evidence type="ECO:0000313" key="3">
    <source>
        <dbReference type="Proteomes" id="UP000706151"/>
    </source>
</evidence>
<feature type="transmembrane region" description="Helical" evidence="1">
    <location>
        <begin position="173"/>
        <end position="195"/>
    </location>
</feature>
<keyword evidence="1" id="KW-0472">Membrane</keyword>
<sequence length="253" mass="28184">MEFIQRKSLRHKFWRLNLTKEDLHRIAASMRDKCTNGSFSVEVRSSDGEDLFRSDDPAFFISSSMPQAVARVQMLVRSDPVTCDLDLRAGSDRVAELTASGGDVTAVSGLFRELVRELEGKQASGSWVARHIDNLFVHLALAWLASLAVYSLFDFPLTLAKEYVPGFRDSTAYTVISLIGWCCVGLTIMGGGFVVQDRLKALFPAVQFCDPLSDPYSEKRRATATIVVVILLPIVLNVFENFLTDLLKLWRAG</sequence>